<keyword evidence="1" id="KW-1133">Transmembrane helix</keyword>
<sequence length="212" mass="23265">MTQAFFARRIWVISGRLPIATVCWALCLLYLATIIRATVVSFSCSGWIDCTTGGKSIIVTLLSTGAFTDLLIAASLCYYLLRERSNAITPTIAMLDKLLVWTIQTGLLTRHFLAAPRGFTWLGIFMFLPRLFSMSLLGSLNARTSIRRDLHATVMSSVHVHVTKNLDSVDDFEYRADVAAGKDVSAELCPSEEKAVTPKTVRILGDSTTPSG</sequence>
<dbReference type="HOGENOM" id="CLU_1300156_0_0_1"/>
<organism evidence="3 4">
    <name type="scientific">Plicaturopsis crispa FD-325 SS-3</name>
    <dbReference type="NCBI Taxonomy" id="944288"/>
    <lineage>
        <taxon>Eukaryota</taxon>
        <taxon>Fungi</taxon>
        <taxon>Dikarya</taxon>
        <taxon>Basidiomycota</taxon>
        <taxon>Agaricomycotina</taxon>
        <taxon>Agaricomycetes</taxon>
        <taxon>Agaricomycetidae</taxon>
        <taxon>Amylocorticiales</taxon>
        <taxon>Amylocorticiaceae</taxon>
        <taxon>Plicatura</taxon>
        <taxon>Plicaturopsis crispa</taxon>
    </lineage>
</organism>
<dbReference type="EMBL" id="KN832574">
    <property type="protein sequence ID" value="KII83831.1"/>
    <property type="molecule type" value="Genomic_DNA"/>
</dbReference>
<reference evidence="3 4" key="1">
    <citation type="submission" date="2014-06" db="EMBL/GenBank/DDBJ databases">
        <title>Evolutionary Origins and Diversification of the Mycorrhizal Mutualists.</title>
        <authorList>
            <consortium name="DOE Joint Genome Institute"/>
            <consortium name="Mycorrhizal Genomics Consortium"/>
            <person name="Kohler A."/>
            <person name="Kuo A."/>
            <person name="Nagy L.G."/>
            <person name="Floudas D."/>
            <person name="Copeland A."/>
            <person name="Barry K.W."/>
            <person name="Cichocki N."/>
            <person name="Veneault-Fourrey C."/>
            <person name="LaButti K."/>
            <person name="Lindquist E.A."/>
            <person name="Lipzen A."/>
            <person name="Lundell T."/>
            <person name="Morin E."/>
            <person name="Murat C."/>
            <person name="Riley R."/>
            <person name="Ohm R."/>
            <person name="Sun H."/>
            <person name="Tunlid A."/>
            <person name="Henrissat B."/>
            <person name="Grigoriev I.V."/>
            <person name="Hibbett D.S."/>
            <person name="Martin F."/>
        </authorList>
    </citation>
    <scope>NUCLEOTIDE SEQUENCE [LARGE SCALE GENOMIC DNA]</scope>
    <source>
        <strain evidence="3 4">FD-325 SS-3</strain>
    </source>
</reference>
<accession>A0A0C9SKJ2</accession>
<evidence type="ECO:0000256" key="1">
    <source>
        <dbReference type="SAM" id="Phobius"/>
    </source>
</evidence>
<feature type="transmembrane region" description="Helical" evidence="1">
    <location>
        <begin position="17"/>
        <end position="37"/>
    </location>
</feature>
<gene>
    <name evidence="3" type="ORF">PLICRDRAFT_180165</name>
</gene>
<dbReference type="OrthoDB" id="2535105at2759"/>
<keyword evidence="4" id="KW-1185">Reference proteome</keyword>
<dbReference type="PANTHER" id="PTHR40465">
    <property type="entry name" value="CHROMOSOME 1, WHOLE GENOME SHOTGUN SEQUENCE"/>
    <property type="match status" value="1"/>
</dbReference>
<dbReference type="Proteomes" id="UP000053263">
    <property type="component" value="Unassembled WGS sequence"/>
</dbReference>
<keyword evidence="1" id="KW-0812">Transmembrane</keyword>
<protein>
    <recommendedName>
        <fullName evidence="2">DUF6534 domain-containing protein</fullName>
    </recommendedName>
</protein>
<dbReference type="InterPro" id="IPR045339">
    <property type="entry name" value="DUF6534"/>
</dbReference>
<feature type="transmembrane region" description="Helical" evidence="1">
    <location>
        <begin position="119"/>
        <end position="140"/>
    </location>
</feature>
<name>A0A0C9SKJ2_PLICR</name>
<dbReference type="PANTHER" id="PTHR40465:SF1">
    <property type="entry name" value="DUF6534 DOMAIN-CONTAINING PROTEIN"/>
    <property type="match status" value="1"/>
</dbReference>
<evidence type="ECO:0000313" key="4">
    <source>
        <dbReference type="Proteomes" id="UP000053263"/>
    </source>
</evidence>
<dbReference type="AlphaFoldDB" id="A0A0C9SKJ2"/>
<feature type="transmembrane region" description="Helical" evidence="1">
    <location>
        <begin position="57"/>
        <end position="81"/>
    </location>
</feature>
<keyword evidence="1" id="KW-0472">Membrane</keyword>
<feature type="domain" description="DUF6534" evidence="2">
    <location>
        <begin position="66"/>
        <end position="144"/>
    </location>
</feature>
<dbReference type="Pfam" id="PF20152">
    <property type="entry name" value="DUF6534"/>
    <property type="match status" value="1"/>
</dbReference>
<feature type="transmembrane region" description="Helical" evidence="1">
    <location>
        <begin position="93"/>
        <end position="113"/>
    </location>
</feature>
<evidence type="ECO:0000259" key="2">
    <source>
        <dbReference type="Pfam" id="PF20152"/>
    </source>
</evidence>
<evidence type="ECO:0000313" key="3">
    <source>
        <dbReference type="EMBL" id="KII83831.1"/>
    </source>
</evidence>
<proteinExistence type="predicted"/>